<dbReference type="InterPro" id="IPR006140">
    <property type="entry name" value="D-isomer_DH_NAD-bd"/>
</dbReference>
<evidence type="ECO:0000313" key="4">
    <source>
        <dbReference type="EMBL" id="MFC3761066.1"/>
    </source>
</evidence>
<dbReference type="PANTHER" id="PTHR43333">
    <property type="entry name" value="2-HACID_DH_C DOMAIN-CONTAINING PROTEIN"/>
    <property type="match status" value="1"/>
</dbReference>
<dbReference type="EMBL" id="JBHRZH010000006">
    <property type="protein sequence ID" value="MFC3761066.1"/>
    <property type="molecule type" value="Genomic_DNA"/>
</dbReference>
<dbReference type="InterPro" id="IPR036291">
    <property type="entry name" value="NAD(P)-bd_dom_sf"/>
</dbReference>
<feature type="domain" description="D-isomer specific 2-hydroxyacid dehydrogenase NAD-binding" evidence="3">
    <location>
        <begin position="98"/>
        <end position="268"/>
    </location>
</feature>
<accession>A0ABV7Y701</accession>
<dbReference type="Gene3D" id="3.40.50.720">
    <property type="entry name" value="NAD(P)-binding Rossmann-like Domain"/>
    <property type="match status" value="2"/>
</dbReference>
<protein>
    <submittedName>
        <fullName evidence="4">D-isomer specific 2-hydroxyacid dehydrogenase family protein</fullName>
    </submittedName>
</protein>
<dbReference type="RefSeq" id="WP_205117288.1">
    <property type="nucleotide sequence ID" value="NZ_JAFBCM010000001.1"/>
</dbReference>
<reference evidence="5" key="1">
    <citation type="journal article" date="2019" name="Int. J. Syst. Evol. Microbiol.">
        <title>The Global Catalogue of Microorganisms (GCM) 10K type strain sequencing project: providing services to taxonomists for standard genome sequencing and annotation.</title>
        <authorList>
            <consortium name="The Broad Institute Genomics Platform"/>
            <consortium name="The Broad Institute Genome Sequencing Center for Infectious Disease"/>
            <person name="Wu L."/>
            <person name="Ma J."/>
        </authorList>
    </citation>
    <scope>NUCLEOTIDE SEQUENCE [LARGE SCALE GENOMIC DNA]</scope>
    <source>
        <strain evidence="5">CGMCC 4.7241</strain>
    </source>
</reference>
<comment type="caution">
    <text evidence="4">The sequence shown here is derived from an EMBL/GenBank/DDBJ whole genome shotgun (WGS) entry which is preliminary data.</text>
</comment>
<evidence type="ECO:0000259" key="3">
    <source>
        <dbReference type="Pfam" id="PF02826"/>
    </source>
</evidence>
<name>A0ABV7Y701_9ACTN</name>
<evidence type="ECO:0000313" key="5">
    <source>
        <dbReference type="Proteomes" id="UP001595699"/>
    </source>
</evidence>
<evidence type="ECO:0000256" key="1">
    <source>
        <dbReference type="ARBA" id="ARBA00023002"/>
    </source>
</evidence>
<keyword evidence="2" id="KW-0520">NAD</keyword>
<organism evidence="4 5">
    <name type="scientific">Tenggerimyces flavus</name>
    <dbReference type="NCBI Taxonomy" id="1708749"/>
    <lineage>
        <taxon>Bacteria</taxon>
        <taxon>Bacillati</taxon>
        <taxon>Actinomycetota</taxon>
        <taxon>Actinomycetes</taxon>
        <taxon>Propionibacteriales</taxon>
        <taxon>Nocardioidaceae</taxon>
        <taxon>Tenggerimyces</taxon>
    </lineage>
</organism>
<dbReference type="Pfam" id="PF02826">
    <property type="entry name" value="2-Hacid_dh_C"/>
    <property type="match status" value="1"/>
</dbReference>
<dbReference type="CDD" id="cd12159">
    <property type="entry name" value="2-Hacid_dh_2"/>
    <property type="match status" value="1"/>
</dbReference>
<dbReference type="Proteomes" id="UP001595699">
    <property type="component" value="Unassembled WGS sequence"/>
</dbReference>
<evidence type="ECO:0000256" key="2">
    <source>
        <dbReference type="ARBA" id="ARBA00023027"/>
    </source>
</evidence>
<keyword evidence="1" id="KW-0560">Oxidoreductase</keyword>
<dbReference type="SUPFAM" id="SSF51735">
    <property type="entry name" value="NAD(P)-binding Rossmann-fold domains"/>
    <property type="match status" value="1"/>
</dbReference>
<gene>
    <name evidence="4" type="ORF">ACFOUW_09460</name>
</gene>
<proteinExistence type="predicted"/>
<sequence>MTTTKIYITPEAPAEVFSAAKSVGADLVSSPAEASGLVWFGHSPASLAEVLHPGVRWVQLPSAGVEGWLSSGVLVAHPSVVFTSATGSYADQVAEHALALMLSLARQVPALARTSTWEWVSSASLYGAVVGVVGAGGIGQELIRLLAPFRCRVLAVRRSGVPVSGASETLTPDALDRVLAESDFVVIGAPATSETQHLIGARELALMQPHAYLVNIARGSLIDTTALVAALAAGSIAGAGLDVTDPEPLPDGHPLWSEPRALITPHSANPTHMLYPALARRVADNITHFTAGKPLLGVVDPSRGY</sequence>
<dbReference type="PANTHER" id="PTHR43333:SF1">
    <property type="entry name" value="D-ISOMER SPECIFIC 2-HYDROXYACID DEHYDROGENASE NAD-BINDING DOMAIN-CONTAINING PROTEIN"/>
    <property type="match status" value="1"/>
</dbReference>
<keyword evidence="5" id="KW-1185">Reference proteome</keyword>